<reference evidence="14 15" key="1">
    <citation type="submission" date="2023-07" db="EMBL/GenBank/DDBJ databases">
        <title>Genomic Encyclopedia of Type Strains, Phase IV (KMG-IV): sequencing the most valuable type-strain genomes for metagenomic binning, comparative biology and taxonomic classification.</title>
        <authorList>
            <person name="Goeker M."/>
        </authorList>
    </citation>
    <scope>NUCLEOTIDE SEQUENCE [LARGE SCALE GENOMIC DNA]</scope>
    <source>
        <strain evidence="14 15">DSM 23948</strain>
    </source>
</reference>
<dbReference type="Pfam" id="PF08546">
    <property type="entry name" value="ApbA_C"/>
    <property type="match status" value="1"/>
</dbReference>
<dbReference type="InterPro" id="IPR013328">
    <property type="entry name" value="6PGD_dom2"/>
</dbReference>
<evidence type="ECO:0000259" key="12">
    <source>
        <dbReference type="Pfam" id="PF02558"/>
    </source>
</evidence>
<dbReference type="SUPFAM" id="SSF48179">
    <property type="entry name" value="6-phosphogluconate dehydrogenase C-terminal domain-like"/>
    <property type="match status" value="1"/>
</dbReference>
<accession>A0ABT9V4P3</accession>
<organism evidence="14 15">
    <name type="scientific">Anoxybacillus andreesenii</name>
    <dbReference type="NCBI Taxonomy" id="1325932"/>
    <lineage>
        <taxon>Bacteria</taxon>
        <taxon>Bacillati</taxon>
        <taxon>Bacillota</taxon>
        <taxon>Bacilli</taxon>
        <taxon>Bacillales</taxon>
        <taxon>Anoxybacillaceae</taxon>
        <taxon>Anoxybacillus</taxon>
    </lineage>
</organism>
<keyword evidence="7 11" id="KW-0521">NADP</keyword>
<comment type="catalytic activity">
    <reaction evidence="10 11">
        <text>(R)-pantoate + NADP(+) = 2-dehydropantoate + NADPH + H(+)</text>
        <dbReference type="Rhea" id="RHEA:16233"/>
        <dbReference type="ChEBI" id="CHEBI:11561"/>
        <dbReference type="ChEBI" id="CHEBI:15378"/>
        <dbReference type="ChEBI" id="CHEBI:15980"/>
        <dbReference type="ChEBI" id="CHEBI:57783"/>
        <dbReference type="ChEBI" id="CHEBI:58349"/>
        <dbReference type="EC" id="1.1.1.169"/>
    </reaction>
</comment>
<dbReference type="PANTHER" id="PTHR43765:SF2">
    <property type="entry name" value="2-DEHYDROPANTOATE 2-REDUCTASE"/>
    <property type="match status" value="1"/>
</dbReference>
<dbReference type="Gene3D" id="3.40.50.720">
    <property type="entry name" value="NAD(P)-binding Rossmann-like Domain"/>
    <property type="match status" value="1"/>
</dbReference>
<evidence type="ECO:0000256" key="11">
    <source>
        <dbReference type="RuleBase" id="RU362068"/>
    </source>
</evidence>
<keyword evidence="8 11" id="KW-0560">Oxidoreductase</keyword>
<sequence length="299" mass="34177">MKIAIVGGGAIGLLFSFYLNQHHEVVLYVRNIQQRDRIQAKGIHLTNHQGSFSTKVEVRLASEWGKGGEDLSIICVKQYHLQSLLENKKIEAHHPLLFLQNGMGHLEYIDRLNLRFVLVGAVEHGAYRTDDDSVVHKGEGQTRIAFYKGADQEFLDTLIKPFHQSFPFQKEDDFKEMLQKKLVVNAIINPLTALLKVQNGALIENPHFFQTFRELFVEIKGILRLEKEELYYQNVVEVCRNTSQNRSSMLKDVEEGRPTEIDAILGYLIKQANEKNMQAPLINALFHLIKGNELEKGGK</sequence>
<evidence type="ECO:0000256" key="2">
    <source>
        <dbReference type="ARBA" id="ARBA00004994"/>
    </source>
</evidence>
<dbReference type="EMBL" id="JAUSTU010000009">
    <property type="protein sequence ID" value="MDQ0155906.1"/>
    <property type="molecule type" value="Genomic_DNA"/>
</dbReference>
<dbReference type="InterPro" id="IPR008927">
    <property type="entry name" value="6-PGluconate_DH-like_C_sf"/>
</dbReference>
<evidence type="ECO:0000256" key="5">
    <source>
        <dbReference type="ARBA" id="ARBA00019465"/>
    </source>
</evidence>
<dbReference type="Proteomes" id="UP001231362">
    <property type="component" value="Unassembled WGS sequence"/>
</dbReference>
<evidence type="ECO:0000256" key="10">
    <source>
        <dbReference type="ARBA" id="ARBA00048793"/>
    </source>
</evidence>
<dbReference type="InterPro" id="IPR050838">
    <property type="entry name" value="Ketopantoate_reductase"/>
</dbReference>
<evidence type="ECO:0000256" key="3">
    <source>
        <dbReference type="ARBA" id="ARBA00007870"/>
    </source>
</evidence>
<name>A0ABT9V4P3_9BACL</name>
<evidence type="ECO:0000256" key="4">
    <source>
        <dbReference type="ARBA" id="ARBA00013014"/>
    </source>
</evidence>
<keyword evidence="6 11" id="KW-0566">Pantothenate biosynthesis</keyword>
<keyword evidence="15" id="KW-1185">Reference proteome</keyword>
<protein>
    <recommendedName>
        <fullName evidence="5 11">2-dehydropantoate 2-reductase</fullName>
        <ecNumber evidence="4 11">1.1.1.169</ecNumber>
    </recommendedName>
    <alternativeName>
        <fullName evidence="9 11">Ketopantoate reductase</fullName>
    </alternativeName>
</protein>
<dbReference type="PANTHER" id="PTHR43765">
    <property type="entry name" value="2-DEHYDROPANTOATE 2-REDUCTASE-RELATED"/>
    <property type="match status" value="1"/>
</dbReference>
<dbReference type="NCBIfam" id="NF005093">
    <property type="entry name" value="PRK06522.2-4"/>
    <property type="match status" value="1"/>
</dbReference>
<dbReference type="EC" id="1.1.1.169" evidence="4 11"/>
<comment type="pathway">
    <text evidence="2 11">Cofactor biosynthesis; (R)-pantothenate biosynthesis; (R)-pantoate from 3-methyl-2-oxobutanoate: step 2/2.</text>
</comment>
<dbReference type="InterPro" id="IPR013332">
    <property type="entry name" value="KPR_N"/>
</dbReference>
<proteinExistence type="inferred from homology"/>
<evidence type="ECO:0000259" key="13">
    <source>
        <dbReference type="Pfam" id="PF08546"/>
    </source>
</evidence>
<comment type="similarity">
    <text evidence="3 11">Belongs to the ketopantoate reductase family.</text>
</comment>
<dbReference type="GO" id="GO:0008677">
    <property type="term" value="F:2-dehydropantoate 2-reductase activity"/>
    <property type="evidence" value="ECO:0007669"/>
    <property type="project" value="UniProtKB-EC"/>
</dbReference>
<evidence type="ECO:0000256" key="8">
    <source>
        <dbReference type="ARBA" id="ARBA00023002"/>
    </source>
</evidence>
<dbReference type="InterPro" id="IPR013752">
    <property type="entry name" value="KPA_reductase"/>
</dbReference>
<evidence type="ECO:0000256" key="6">
    <source>
        <dbReference type="ARBA" id="ARBA00022655"/>
    </source>
</evidence>
<dbReference type="RefSeq" id="WP_307150431.1">
    <property type="nucleotide sequence ID" value="NZ_JAUSTU010000009.1"/>
</dbReference>
<dbReference type="Gene3D" id="1.10.1040.10">
    <property type="entry name" value="N-(1-d-carboxylethyl)-l-norvaline Dehydrogenase, domain 2"/>
    <property type="match status" value="1"/>
</dbReference>
<dbReference type="SUPFAM" id="SSF51735">
    <property type="entry name" value="NAD(P)-binding Rossmann-fold domains"/>
    <property type="match status" value="1"/>
</dbReference>
<feature type="domain" description="Ketopantoate reductase N-terminal" evidence="12">
    <location>
        <begin position="3"/>
        <end position="146"/>
    </location>
</feature>
<evidence type="ECO:0000256" key="1">
    <source>
        <dbReference type="ARBA" id="ARBA00002919"/>
    </source>
</evidence>
<dbReference type="InterPro" id="IPR003710">
    <property type="entry name" value="ApbA"/>
</dbReference>
<dbReference type="NCBIfam" id="TIGR00745">
    <property type="entry name" value="apbA_panE"/>
    <property type="match status" value="1"/>
</dbReference>
<feature type="domain" description="Ketopantoate reductase C-terminal" evidence="13">
    <location>
        <begin position="174"/>
        <end position="292"/>
    </location>
</feature>
<comment type="caution">
    <text evidence="14">The sequence shown here is derived from an EMBL/GenBank/DDBJ whole genome shotgun (WGS) entry which is preliminary data.</text>
</comment>
<evidence type="ECO:0000313" key="14">
    <source>
        <dbReference type="EMBL" id="MDQ0155906.1"/>
    </source>
</evidence>
<dbReference type="InterPro" id="IPR036291">
    <property type="entry name" value="NAD(P)-bd_dom_sf"/>
</dbReference>
<evidence type="ECO:0000256" key="7">
    <source>
        <dbReference type="ARBA" id="ARBA00022857"/>
    </source>
</evidence>
<evidence type="ECO:0000256" key="9">
    <source>
        <dbReference type="ARBA" id="ARBA00032024"/>
    </source>
</evidence>
<gene>
    <name evidence="14" type="ORF">J2S07_002224</name>
</gene>
<dbReference type="Pfam" id="PF02558">
    <property type="entry name" value="ApbA"/>
    <property type="match status" value="1"/>
</dbReference>
<evidence type="ECO:0000313" key="15">
    <source>
        <dbReference type="Proteomes" id="UP001231362"/>
    </source>
</evidence>
<comment type="function">
    <text evidence="1 11">Catalyzes the NADPH-dependent reduction of ketopantoate into pantoic acid.</text>
</comment>